<keyword evidence="1" id="KW-1133">Transmembrane helix</keyword>
<keyword evidence="1" id="KW-0472">Membrane</keyword>
<sequence>MTSLANYVIDLALFLIVWIGISEPAKQTEENNALGMILFLSLLVSVAGIVIGSAIGVAFKGKRKAGSR</sequence>
<dbReference type="Proteomes" id="UP001589747">
    <property type="component" value="Unassembled WGS sequence"/>
</dbReference>
<feature type="transmembrane region" description="Helical" evidence="1">
    <location>
        <begin position="33"/>
        <end position="59"/>
    </location>
</feature>
<evidence type="ECO:0000313" key="3">
    <source>
        <dbReference type="Proteomes" id="UP001589747"/>
    </source>
</evidence>
<organism evidence="2 3">
    <name type="scientific">Paenibacillus aurantiacus</name>
    <dbReference type="NCBI Taxonomy" id="1936118"/>
    <lineage>
        <taxon>Bacteria</taxon>
        <taxon>Bacillati</taxon>
        <taxon>Bacillota</taxon>
        <taxon>Bacilli</taxon>
        <taxon>Bacillales</taxon>
        <taxon>Paenibacillaceae</taxon>
        <taxon>Paenibacillus</taxon>
    </lineage>
</organism>
<proteinExistence type="predicted"/>
<evidence type="ECO:0000256" key="1">
    <source>
        <dbReference type="SAM" id="Phobius"/>
    </source>
</evidence>
<protein>
    <submittedName>
        <fullName evidence="2">Uncharacterized protein</fullName>
    </submittedName>
</protein>
<evidence type="ECO:0000313" key="2">
    <source>
        <dbReference type="EMBL" id="MFB9324564.1"/>
    </source>
</evidence>
<dbReference type="EMBL" id="JBHMDO010000003">
    <property type="protein sequence ID" value="MFB9324564.1"/>
    <property type="molecule type" value="Genomic_DNA"/>
</dbReference>
<keyword evidence="3" id="KW-1185">Reference proteome</keyword>
<keyword evidence="1" id="KW-0812">Transmembrane</keyword>
<name>A0ABV5KH61_9BACL</name>
<comment type="caution">
    <text evidence="2">The sequence shown here is derived from an EMBL/GenBank/DDBJ whole genome shotgun (WGS) entry which is preliminary data.</text>
</comment>
<accession>A0ABV5KH61</accession>
<feature type="transmembrane region" description="Helical" evidence="1">
    <location>
        <begin position="5"/>
        <end position="21"/>
    </location>
</feature>
<gene>
    <name evidence="2" type="ORF">ACFFSY_01245</name>
</gene>
<reference evidence="2 3" key="1">
    <citation type="submission" date="2024-09" db="EMBL/GenBank/DDBJ databases">
        <authorList>
            <person name="Sun Q."/>
            <person name="Mori K."/>
        </authorList>
    </citation>
    <scope>NUCLEOTIDE SEQUENCE [LARGE SCALE GENOMIC DNA]</scope>
    <source>
        <strain evidence="2 3">TISTR 2452</strain>
    </source>
</reference>